<dbReference type="Proteomes" id="UP000184211">
    <property type="component" value="Unassembled WGS sequence"/>
</dbReference>
<dbReference type="EMBL" id="FQWM01000005">
    <property type="protein sequence ID" value="SHH44026.1"/>
    <property type="molecule type" value="Genomic_DNA"/>
</dbReference>
<name>A0A1M5SZX9_9RHOB</name>
<dbReference type="Pfam" id="PF13609">
    <property type="entry name" value="Porin_4"/>
    <property type="match status" value="1"/>
</dbReference>
<dbReference type="InterPro" id="IPR033900">
    <property type="entry name" value="Gram_neg_porin_domain"/>
</dbReference>
<dbReference type="OrthoDB" id="7326315at2"/>
<reference evidence="4" key="1">
    <citation type="submission" date="2016-11" db="EMBL/GenBank/DDBJ databases">
        <authorList>
            <person name="Varghese N."/>
            <person name="Submissions S."/>
        </authorList>
    </citation>
    <scope>NUCLEOTIDE SEQUENCE [LARGE SCALE GENOMIC DNA]</scope>
    <source>
        <strain evidence="4">DSM 28223</strain>
    </source>
</reference>
<sequence>MKKVLFASTALVLSAGVAAADVVVTGEANMGLKYDGTDTTVHNEIDFNIVGSGETDGGLTFGASVDLDASSDDSVNTTGSVADPEVFIAYNGLTLTVGDVGEANDRGGLADLGYDGIGIDNVAEINNYGSHDVRVDYAFGDIKVAVSMDSSMSDEWAIGASASFDAFSVDVGFGETGGANDTNITLGYSAGAFGAKIFFADNDTITGQGVEVSYTSGDVTVTGVYADNEGAADAAYGVGVAYDLGGATLAGGIGEAGGNTVADLGISFSF</sequence>
<dbReference type="Gene3D" id="2.40.160.10">
    <property type="entry name" value="Porin"/>
    <property type="match status" value="1"/>
</dbReference>
<feature type="signal peptide" evidence="1">
    <location>
        <begin position="1"/>
        <end position="19"/>
    </location>
</feature>
<evidence type="ECO:0000256" key="1">
    <source>
        <dbReference type="SAM" id="SignalP"/>
    </source>
</evidence>
<proteinExistence type="predicted"/>
<keyword evidence="1" id="KW-0732">Signal</keyword>
<gene>
    <name evidence="3" type="ORF">SAMN04488044_2543</name>
</gene>
<feature type="domain" description="Porin" evidence="2">
    <location>
        <begin position="7"/>
        <end position="258"/>
    </location>
</feature>
<keyword evidence="4" id="KW-1185">Reference proteome</keyword>
<dbReference type="SUPFAM" id="SSF56935">
    <property type="entry name" value="Porins"/>
    <property type="match status" value="1"/>
</dbReference>
<evidence type="ECO:0000313" key="4">
    <source>
        <dbReference type="Proteomes" id="UP000184211"/>
    </source>
</evidence>
<dbReference type="GO" id="GO:0016020">
    <property type="term" value="C:membrane"/>
    <property type="evidence" value="ECO:0007669"/>
    <property type="project" value="InterPro"/>
</dbReference>
<accession>A0A1M5SZX9</accession>
<dbReference type="GO" id="GO:0015288">
    <property type="term" value="F:porin activity"/>
    <property type="evidence" value="ECO:0007669"/>
    <property type="project" value="InterPro"/>
</dbReference>
<evidence type="ECO:0000259" key="2">
    <source>
        <dbReference type="Pfam" id="PF13609"/>
    </source>
</evidence>
<dbReference type="InterPro" id="IPR023614">
    <property type="entry name" value="Porin_dom_sf"/>
</dbReference>
<evidence type="ECO:0000313" key="3">
    <source>
        <dbReference type="EMBL" id="SHH44026.1"/>
    </source>
</evidence>
<dbReference type="AlphaFoldDB" id="A0A1M5SZX9"/>
<feature type="chain" id="PRO_5012522435" evidence="1">
    <location>
        <begin position="20"/>
        <end position="270"/>
    </location>
</feature>
<organism evidence="3 4">
    <name type="scientific">Cognatishimia maritima</name>
    <dbReference type="NCBI Taxonomy" id="870908"/>
    <lineage>
        <taxon>Bacteria</taxon>
        <taxon>Pseudomonadati</taxon>
        <taxon>Pseudomonadota</taxon>
        <taxon>Alphaproteobacteria</taxon>
        <taxon>Rhodobacterales</taxon>
        <taxon>Paracoccaceae</taxon>
        <taxon>Cognatishimia</taxon>
    </lineage>
</organism>
<protein>
    <submittedName>
        <fullName evidence="3">Outer membrane protein OmpU</fullName>
    </submittedName>
</protein>
<dbReference type="STRING" id="870908.SAMN04488044_2543"/>
<dbReference type="RefSeq" id="WP_072793407.1">
    <property type="nucleotide sequence ID" value="NZ_FQWM01000005.1"/>
</dbReference>